<dbReference type="InterPro" id="IPR047124">
    <property type="entry name" value="HI_0220.2"/>
</dbReference>
<protein>
    <submittedName>
        <fullName evidence="2">Uracil-DNA glycosylase</fullName>
    </submittedName>
</protein>
<dbReference type="PANTHER" id="PTHR42160:SF1">
    <property type="entry name" value="URACIL-DNA GLYCOSYLASE SUPERFAMILY PROTEIN"/>
    <property type="match status" value="1"/>
</dbReference>
<feature type="domain" description="Uracil-DNA glycosylase-like" evidence="1">
    <location>
        <begin position="51"/>
        <end position="208"/>
    </location>
</feature>
<dbReference type="SMART" id="SM00986">
    <property type="entry name" value="UDG"/>
    <property type="match status" value="1"/>
</dbReference>
<accession>A0AAQ1GJF1</accession>
<dbReference type="SMART" id="SM00987">
    <property type="entry name" value="UreE_C"/>
    <property type="match status" value="1"/>
</dbReference>
<dbReference type="InterPro" id="IPR036895">
    <property type="entry name" value="Uracil-DNA_glycosylase-like_sf"/>
</dbReference>
<dbReference type="InterPro" id="IPR052552">
    <property type="entry name" value="YeaO-like"/>
</dbReference>
<dbReference type="Pfam" id="PF03167">
    <property type="entry name" value="UDG"/>
    <property type="match status" value="1"/>
</dbReference>
<gene>
    <name evidence="2" type="ORF">SAMN05216550_11447</name>
</gene>
<dbReference type="Pfam" id="PF22752">
    <property type="entry name" value="DUF488-N3i"/>
    <property type="match status" value="1"/>
</dbReference>
<dbReference type="Gene3D" id="3.40.470.10">
    <property type="entry name" value="Uracil-DNA glycosylase-like domain"/>
    <property type="match status" value="1"/>
</dbReference>
<comment type="caution">
    <text evidence="2">The sequence shown here is derived from an EMBL/GenBank/DDBJ whole genome shotgun (WGS) entry which is preliminary data.</text>
</comment>
<evidence type="ECO:0000313" key="3">
    <source>
        <dbReference type="Proteomes" id="UP000183529"/>
    </source>
</evidence>
<dbReference type="PANTHER" id="PTHR42160">
    <property type="entry name" value="URACIL-DNA GLYCOSYLASE SUPERFAMILY PROTEIN"/>
    <property type="match status" value="1"/>
</dbReference>
<proteinExistence type="predicted"/>
<sequence length="374" mass="41039">MAAPVAASFFAPSFSPIVPRSATLSRLPRLLADIRACGVCGDALPLGPRPVLQASTTARLLIVGQAPGAKVHASGIPWDDASGERLRAWLGIGKDVFYDDARVAIVPMGFCYPGRGASGDNPPRPECAALWHERLLALLPQVRLTLLVGQYAQRYMLGARRKASLTETVEAWREYGPDCVPLPHPSPRNQAWFKHHPWFGHDVLPALRARVAALMDAADGASAAASLIASPTSAHRGARIATAHQETHTMTQGTIEIQRVYEPLPDDGRACFLVDRLWPRGIRKETLAGVTWAKDVAPSTALRQWFHASGTDAAHWDEFRRRYLAELDANREGWQPLADASAQHPIVLLYGAHDTEHNHAAVLRDFLAKHRHRK</sequence>
<dbReference type="EMBL" id="FNZM01000014">
    <property type="protein sequence ID" value="SEK04379.1"/>
    <property type="molecule type" value="Genomic_DNA"/>
</dbReference>
<dbReference type="CDD" id="cd10033">
    <property type="entry name" value="UDG_like"/>
    <property type="match status" value="1"/>
</dbReference>
<dbReference type="Proteomes" id="UP000183529">
    <property type="component" value="Unassembled WGS sequence"/>
</dbReference>
<dbReference type="InterPro" id="IPR005122">
    <property type="entry name" value="Uracil-DNA_glycosylase-like"/>
</dbReference>
<evidence type="ECO:0000313" key="2">
    <source>
        <dbReference type="EMBL" id="SEK04379.1"/>
    </source>
</evidence>
<dbReference type="SUPFAM" id="SSF52141">
    <property type="entry name" value="Uracil-DNA glycosylase-like"/>
    <property type="match status" value="1"/>
</dbReference>
<dbReference type="AlphaFoldDB" id="A0AAQ1GJF1"/>
<name>A0AAQ1GJF1_9BURK</name>
<evidence type="ECO:0000259" key="1">
    <source>
        <dbReference type="SMART" id="SM00986"/>
    </source>
</evidence>
<reference evidence="2 3" key="1">
    <citation type="submission" date="2016-10" db="EMBL/GenBank/DDBJ databases">
        <authorList>
            <person name="Varghese N."/>
            <person name="Submissions S."/>
        </authorList>
    </citation>
    <scope>NUCLEOTIDE SEQUENCE [LARGE SCALE GENOMIC DNA]</scope>
    <source>
        <strain evidence="2 3">LMG 22274</strain>
    </source>
</reference>
<organism evidence="2 3">
    <name type="scientific">Paraburkholderia tropica</name>
    <dbReference type="NCBI Taxonomy" id="92647"/>
    <lineage>
        <taxon>Bacteria</taxon>
        <taxon>Pseudomonadati</taxon>
        <taxon>Pseudomonadota</taxon>
        <taxon>Betaproteobacteria</taxon>
        <taxon>Burkholderiales</taxon>
        <taxon>Burkholderiaceae</taxon>
        <taxon>Paraburkholderia</taxon>
    </lineage>
</organism>